<reference evidence="2" key="1">
    <citation type="submission" date="2020-03" db="EMBL/GenBank/DDBJ databases">
        <title>The deep terrestrial virosphere.</title>
        <authorList>
            <person name="Holmfeldt K."/>
            <person name="Nilsson E."/>
            <person name="Simone D."/>
            <person name="Lopez-Fernandez M."/>
            <person name="Wu X."/>
            <person name="de Brujin I."/>
            <person name="Lundin D."/>
            <person name="Andersson A."/>
            <person name="Bertilsson S."/>
            <person name="Dopson M."/>
        </authorList>
    </citation>
    <scope>NUCLEOTIDE SEQUENCE</scope>
    <source>
        <strain evidence="2">MM415B02524</strain>
    </source>
</reference>
<gene>
    <name evidence="2" type="ORF">MM415B02524_0018</name>
</gene>
<accession>A0A6M3L5E7</accession>
<dbReference type="AlphaFoldDB" id="A0A6M3L5E7"/>
<protein>
    <submittedName>
        <fullName evidence="2">Uncharacterized protein</fullName>
    </submittedName>
</protein>
<feature type="region of interest" description="Disordered" evidence="1">
    <location>
        <begin position="121"/>
        <end position="169"/>
    </location>
</feature>
<sequence>MGKNGLSIEQEKAAKLIAVGKLSSDSAIAKKVRVKLSTLRSWKNDPMFKLRVMQAFEGEVDVERTYRFKKINFLLKPVYREVRRRLREEGVLEDIPFRDLLRILVQLQSELRSDSRFDKGFLKPIGEKESDQEEQGEETADEMYQVRQSYTESRKEAAANSKGKVIPIR</sequence>
<proteinExistence type="predicted"/>
<feature type="compositionally biased region" description="Acidic residues" evidence="1">
    <location>
        <begin position="130"/>
        <end position="141"/>
    </location>
</feature>
<name>A0A6M3L5E7_9ZZZZ</name>
<evidence type="ECO:0000313" key="2">
    <source>
        <dbReference type="EMBL" id="QJA89633.1"/>
    </source>
</evidence>
<organism evidence="2">
    <name type="scientific">viral metagenome</name>
    <dbReference type="NCBI Taxonomy" id="1070528"/>
    <lineage>
        <taxon>unclassified sequences</taxon>
        <taxon>metagenomes</taxon>
        <taxon>organismal metagenomes</taxon>
    </lineage>
</organism>
<evidence type="ECO:0000256" key="1">
    <source>
        <dbReference type="SAM" id="MobiDB-lite"/>
    </source>
</evidence>
<dbReference type="EMBL" id="MT142857">
    <property type="protein sequence ID" value="QJA89633.1"/>
    <property type="molecule type" value="Genomic_DNA"/>
</dbReference>